<feature type="region of interest" description="Disordered" evidence="1">
    <location>
        <begin position="234"/>
        <end position="624"/>
    </location>
</feature>
<feature type="region of interest" description="Disordered" evidence="1">
    <location>
        <begin position="132"/>
        <end position="159"/>
    </location>
</feature>
<organism evidence="3 4">
    <name type="scientific">Riccia fluitans</name>
    <dbReference type="NCBI Taxonomy" id="41844"/>
    <lineage>
        <taxon>Eukaryota</taxon>
        <taxon>Viridiplantae</taxon>
        <taxon>Streptophyta</taxon>
        <taxon>Embryophyta</taxon>
        <taxon>Marchantiophyta</taxon>
        <taxon>Marchantiopsida</taxon>
        <taxon>Marchantiidae</taxon>
        <taxon>Marchantiales</taxon>
        <taxon>Ricciaceae</taxon>
        <taxon>Riccia</taxon>
    </lineage>
</organism>
<dbReference type="InterPro" id="IPR012340">
    <property type="entry name" value="NA-bd_OB-fold"/>
</dbReference>
<protein>
    <recommendedName>
        <fullName evidence="2">S1 motif domain-containing protein</fullName>
    </recommendedName>
</protein>
<comment type="caution">
    <text evidence="3">The sequence shown here is derived from an EMBL/GenBank/DDBJ whole genome shotgun (WGS) entry which is preliminary data.</text>
</comment>
<keyword evidence="4" id="KW-1185">Reference proteome</keyword>
<feature type="compositionally biased region" description="Basic and acidic residues" evidence="1">
    <location>
        <begin position="132"/>
        <end position="143"/>
    </location>
</feature>
<reference evidence="3 4" key="1">
    <citation type="submission" date="2024-09" db="EMBL/GenBank/DDBJ databases">
        <title>Chromosome-scale assembly of Riccia fluitans.</title>
        <authorList>
            <person name="Paukszto L."/>
            <person name="Sawicki J."/>
            <person name="Karawczyk K."/>
            <person name="Piernik-Szablinska J."/>
            <person name="Szczecinska M."/>
            <person name="Mazdziarz M."/>
        </authorList>
    </citation>
    <scope>NUCLEOTIDE SEQUENCE [LARGE SCALE GENOMIC DNA]</scope>
    <source>
        <strain evidence="3">Rf_01</strain>
        <tissue evidence="3">Aerial parts of the thallus</tissue>
    </source>
</reference>
<dbReference type="InterPro" id="IPR003029">
    <property type="entry name" value="S1_domain"/>
</dbReference>
<evidence type="ECO:0000313" key="3">
    <source>
        <dbReference type="EMBL" id="KAL2643731.1"/>
    </source>
</evidence>
<dbReference type="EMBL" id="JBHFFA010000002">
    <property type="protein sequence ID" value="KAL2643731.1"/>
    <property type="molecule type" value="Genomic_DNA"/>
</dbReference>
<dbReference type="CDD" id="cd05688">
    <property type="entry name" value="S1_RPS1_repeat_ec3"/>
    <property type="match status" value="1"/>
</dbReference>
<feature type="compositionally biased region" description="Basic and acidic residues" evidence="1">
    <location>
        <begin position="571"/>
        <end position="588"/>
    </location>
</feature>
<dbReference type="PANTHER" id="PTHR47600">
    <property type="entry name" value="NUCLEIC ACID-BINDING, OB-FOLD-LIKE PROTEIN"/>
    <property type="match status" value="1"/>
</dbReference>
<feature type="compositionally biased region" description="Acidic residues" evidence="1">
    <location>
        <begin position="469"/>
        <end position="483"/>
    </location>
</feature>
<dbReference type="SUPFAM" id="SSF50249">
    <property type="entry name" value="Nucleic acid-binding proteins"/>
    <property type="match status" value="1"/>
</dbReference>
<dbReference type="PROSITE" id="PS50126">
    <property type="entry name" value="S1"/>
    <property type="match status" value="1"/>
</dbReference>
<feature type="compositionally biased region" description="Polar residues" evidence="1">
    <location>
        <begin position="370"/>
        <end position="380"/>
    </location>
</feature>
<proteinExistence type="predicted"/>
<dbReference type="AlphaFoldDB" id="A0ABD1Z7G1"/>
<dbReference type="Pfam" id="PF00575">
    <property type="entry name" value="S1"/>
    <property type="match status" value="1"/>
</dbReference>
<evidence type="ECO:0000313" key="4">
    <source>
        <dbReference type="Proteomes" id="UP001605036"/>
    </source>
</evidence>
<evidence type="ECO:0000259" key="2">
    <source>
        <dbReference type="PROSITE" id="PS50126"/>
    </source>
</evidence>
<sequence>MATALADLEKLAVWSQRAALAHQNNFQKSFSFGICGLRGSWNFPGSAQRLALRITGLENGQSRRQTNIRAKKNAGRSEGPKGNIRPDLKFDSTDIMEMEFGRLLGEDRQTTLAKVIGKKINPDTTYVKIEKEKELKEQKESSRRSSPPLKVPASARPDFSLKERASDYTRQALEPGVPDLVSPPVRPPGFEKANASPGRAIRVVAPAVRSAGGKKDDLDASEFEGLVRKPLRVSETEKGLPPARPEKTVVAPMLMRRNEPAPVDTHPKPIDSLLRRPATVRLNALGEPLTSDRITTSVSAEEVESGGGVGSDDLSEERFRQLLEGKPGGAKGKQSIDSKSSVRKRASPPLRPVLPNLEQKPFVLEKPQLVDTSKSCTNESADVASSAESQDSPPFEIVEPQKPPSKLSSTDEAILSKPPVLKKQNRPRVPSVNEVRFEEEKGNTVEDVKTDSVVDLKEKPTKVRTAESNSDDSSGEDSQDYCEDVVKSVADLSLEREDTLPDNVDVQGCMTEEDSPKVVARKPVLRLQKASLPPEQPGLPQDSGSSVESTSQESFSDTDIATVTPNSVTQKQEEGLKVAEESTKEEQQAHSVSAESKLPKTRQPAPGLTLSKPASPAAFTGRKDEQAEAALNNLQKAVISFDERRIIHNKKEDEEDWARAEALRESKAIEELEIIGTGKGGLLVGFGSLVGYLPAFELKAERRPVSFNSWAKFNGAKTEDSEDEENQNNGGLTRTSAESTTSVVSQDTDVLMDTLEKRDSRPLDPELLEKFKKERAATLSLLVGQKAKVIVTSVDKTLRQLRFSEKQAEGEGQELSQRKITLMESLNVGDVVTCEVKKITTFGAFVDLQGVPALIHSSELSWNRNIDPLSVLQVGQEVKVKVCKLDRFLQRINLSLKLMQPDPLLETLESLVSSEGADLIGTAAVVESQVEENEELIRFVRKLETVPEIAAVSTGRRVRGAALAPAFQIYLSGPLDRGYKLLARFGNEVQEVLILEVAFFQYVANLIETLEGRCNWKCESYKAWIIEEMEIY</sequence>
<evidence type="ECO:0000256" key="1">
    <source>
        <dbReference type="SAM" id="MobiDB-lite"/>
    </source>
</evidence>
<feature type="compositionally biased region" description="Basic and acidic residues" evidence="1">
    <location>
        <begin position="435"/>
        <end position="465"/>
    </location>
</feature>
<gene>
    <name evidence="3" type="ORF">R1flu_011318</name>
</gene>
<feature type="region of interest" description="Disordered" evidence="1">
    <location>
        <begin position="716"/>
        <end position="747"/>
    </location>
</feature>
<accession>A0ABD1Z7G1</accession>
<dbReference type="PANTHER" id="PTHR47600:SF1">
    <property type="entry name" value="NUCLEIC ACID-BINDING, OB-FOLD-LIKE PROTEIN"/>
    <property type="match status" value="1"/>
</dbReference>
<dbReference type="SMART" id="SM00316">
    <property type="entry name" value="S1"/>
    <property type="match status" value="2"/>
</dbReference>
<feature type="domain" description="S1 motif" evidence="2">
    <location>
        <begin position="829"/>
        <end position="897"/>
    </location>
</feature>
<feature type="compositionally biased region" description="Polar residues" evidence="1">
    <location>
        <begin position="727"/>
        <end position="747"/>
    </location>
</feature>
<dbReference type="Gene3D" id="2.40.50.140">
    <property type="entry name" value="Nucleic acid-binding proteins"/>
    <property type="match status" value="1"/>
</dbReference>
<dbReference type="Proteomes" id="UP001605036">
    <property type="component" value="Unassembled WGS sequence"/>
</dbReference>
<feature type="region of interest" description="Disordered" evidence="1">
    <location>
        <begin position="61"/>
        <end position="88"/>
    </location>
</feature>
<feature type="compositionally biased region" description="Low complexity" evidence="1">
    <location>
        <begin position="543"/>
        <end position="555"/>
    </location>
</feature>
<name>A0ABD1Z7G1_9MARC</name>
<feature type="compositionally biased region" description="Polar residues" evidence="1">
    <location>
        <begin position="557"/>
        <end position="570"/>
    </location>
</feature>